<dbReference type="CDD" id="cd17039">
    <property type="entry name" value="Ubl_ubiquitin_like"/>
    <property type="match status" value="1"/>
</dbReference>
<dbReference type="InterPro" id="IPR029071">
    <property type="entry name" value="Ubiquitin-like_domsf"/>
</dbReference>
<evidence type="ECO:0000313" key="5">
    <source>
        <dbReference type="Proteomes" id="UP001642464"/>
    </source>
</evidence>
<dbReference type="InterPro" id="IPR050158">
    <property type="entry name" value="Ubiquitin_ubiquitin-like"/>
</dbReference>
<evidence type="ECO:0000313" key="3">
    <source>
        <dbReference type="EMBL" id="CAK9001208.1"/>
    </source>
</evidence>
<evidence type="ECO:0000313" key="4">
    <source>
        <dbReference type="EMBL" id="CAK9001575.1"/>
    </source>
</evidence>
<reference evidence="4 5" key="1">
    <citation type="submission" date="2024-02" db="EMBL/GenBank/DDBJ databases">
        <authorList>
            <person name="Chen Y."/>
            <person name="Shah S."/>
            <person name="Dougan E. K."/>
            <person name="Thang M."/>
            <person name="Chan C."/>
        </authorList>
    </citation>
    <scope>NUCLEOTIDE SEQUENCE [LARGE SCALE GENOMIC DNA]</scope>
</reference>
<keyword evidence="1" id="KW-0175">Coiled coil</keyword>
<name>A0ABP0IG59_9DINO</name>
<feature type="domain" description="Ubiquitin-like" evidence="2">
    <location>
        <begin position="120"/>
        <end position="196"/>
    </location>
</feature>
<accession>A0ABP0IG59</accession>
<dbReference type="PRINTS" id="PR00348">
    <property type="entry name" value="UBIQUITIN"/>
</dbReference>
<dbReference type="Proteomes" id="UP001642464">
    <property type="component" value="Unassembled WGS sequence"/>
</dbReference>
<feature type="coiled-coil region" evidence="1">
    <location>
        <begin position="223"/>
        <end position="250"/>
    </location>
</feature>
<comment type="caution">
    <text evidence="4">The sequence shown here is derived from an EMBL/GenBank/DDBJ whole genome shotgun (WGS) entry which is preliminary data.</text>
</comment>
<evidence type="ECO:0000259" key="2">
    <source>
        <dbReference type="PROSITE" id="PS50053"/>
    </source>
</evidence>
<dbReference type="PANTHER" id="PTHR10666">
    <property type="entry name" value="UBIQUITIN"/>
    <property type="match status" value="1"/>
</dbReference>
<organism evidence="4 5">
    <name type="scientific">Durusdinium trenchii</name>
    <dbReference type="NCBI Taxonomy" id="1381693"/>
    <lineage>
        <taxon>Eukaryota</taxon>
        <taxon>Sar</taxon>
        <taxon>Alveolata</taxon>
        <taxon>Dinophyceae</taxon>
        <taxon>Suessiales</taxon>
        <taxon>Symbiodiniaceae</taxon>
        <taxon>Durusdinium</taxon>
    </lineage>
</organism>
<dbReference type="InterPro" id="IPR019954">
    <property type="entry name" value="Ubiquitin_CS"/>
</dbReference>
<dbReference type="InterPro" id="IPR000626">
    <property type="entry name" value="Ubiquitin-like_dom"/>
</dbReference>
<dbReference type="PROSITE" id="PS00299">
    <property type="entry name" value="UBIQUITIN_1"/>
    <property type="match status" value="1"/>
</dbReference>
<keyword evidence="5" id="KW-1185">Reference proteome</keyword>
<dbReference type="SUPFAM" id="SSF54236">
    <property type="entry name" value="Ubiquitin-like"/>
    <property type="match status" value="1"/>
</dbReference>
<dbReference type="PROSITE" id="PS50053">
    <property type="entry name" value="UBIQUITIN_2"/>
    <property type="match status" value="1"/>
</dbReference>
<dbReference type="EMBL" id="CAXAMM010003891">
    <property type="protein sequence ID" value="CAK9001575.1"/>
    <property type="molecule type" value="Genomic_DNA"/>
</dbReference>
<evidence type="ECO:0000256" key="1">
    <source>
        <dbReference type="SAM" id="Coils"/>
    </source>
</evidence>
<dbReference type="Pfam" id="PF00240">
    <property type="entry name" value="ubiquitin"/>
    <property type="match status" value="1"/>
</dbReference>
<dbReference type="EMBL" id="CAXAMM010003780">
    <property type="protein sequence ID" value="CAK9001208.1"/>
    <property type="molecule type" value="Genomic_DNA"/>
</dbReference>
<protein>
    <submittedName>
        <fullName evidence="4">Polyubiquitin-B [Cleaved into: Ubiquitin]</fullName>
    </submittedName>
</protein>
<sequence length="257" mass="28866">MLVDIQALRASLQNKKFHQKEQSLLKMIQQCEAIQLQHQNLLATAKDLAEVFQLKVGPFRLAATAFDTVAFISEQLALQAGGFAEELVITRRGKALPRDATLSSLGISKKSKLAFTNVGFYINVKTMTGRTVCVAGIDPSTTTDQLKLLIQEKEGIPPDQQRLIYAGKQLEDCRILADYDIQQKATLHLVLRLRGGMYDEISGREGFEDLKLQTSQCNESDRVEELLERLETLQKKNEEVQKEVAMWMSKAMSGHRA</sequence>
<dbReference type="SMART" id="SM00213">
    <property type="entry name" value="UBQ"/>
    <property type="match status" value="1"/>
</dbReference>
<proteinExistence type="predicted"/>
<dbReference type="Gene3D" id="3.10.20.90">
    <property type="entry name" value="Phosphatidylinositol 3-kinase Catalytic Subunit, Chain A, domain 1"/>
    <property type="match status" value="1"/>
</dbReference>
<dbReference type="InterPro" id="IPR019956">
    <property type="entry name" value="Ubiquitin_dom"/>
</dbReference>
<gene>
    <name evidence="3" type="ORF">SCF082_LOCUS6835</name>
    <name evidence="4" type="ORF">SCF082_LOCUS6988</name>
</gene>